<protein>
    <submittedName>
        <fullName evidence="1">Uncharacterized protein</fullName>
    </submittedName>
</protein>
<reference evidence="1" key="2">
    <citation type="journal article" date="2022" name="New Phytol.">
        <title>Evolutionary transition to the ectomycorrhizal habit in the genomes of a hyperdiverse lineage of mushroom-forming fungi.</title>
        <authorList>
            <person name="Looney B."/>
            <person name="Miyauchi S."/>
            <person name="Morin E."/>
            <person name="Drula E."/>
            <person name="Courty P.E."/>
            <person name="Kohler A."/>
            <person name="Kuo A."/>
            <person name="LaButti K."/>
            <person name="Pangilinan J."/>
            <person name="Lipzen A."/>
            <person name="Riley R."/>
            <person name="Andreopoulos W."/>
            <person name="He G."/>
            <person name="Johnson J."/>
            <person name="Nolan M."/>
            <person name="Tritt A."/>
            <person name="Barry K.W."/>
            <person name="Grigoriev I.V."/>
            <person name="Nagy L.G."/>
            <person name="Hibbett D."/>
            <person name="Henrissat B."/>
            <person name="Matheny P.B."/>
            <person name="Labbe J."/>
            <person name="Martin F.M."/>
        </authorList>
    </citation>
    <scope>NUCLEOTIDE SEQUENCE</scope>
    <source>
        <strain evidence="1">FP105234-sp</strain>
    </source>
</reference>
<name>A0ACB8R0U8_9AGAM</name>
<organism evidence="1 2">
    <name type="scientific">Auriscalpium vulgare</name>
    <dbReference type="NCBI Taxonomy" id="40419"/>
    <lineage>
        <taxon>Eukaryota</taxon>
        <taxon>Fungi</taxon>
        <taxon>Dikarya</taxon>
        <taxon>Basidiomycota</taxon>
        <taxon>Agaricomycotina</taxon>
        <taxon>Agaricomycetes</taxon>
        <taxon>Russulales</taxon>
        <taxon>Auriscalpiaceae</taxon>
        <taxon>Auriscalpium</taxon>
    </lineage>
</organism>
<comment type="caution">
    <text evidence="1">The sequence shown here is derived from an EMBL/GenBank/DDBJ whole genome shotgun (WGS) entry which is preliminary data.</text>
</comment>
<proteinExistence type="predicted"/>
<evidence type="ECO:0000313" key="1">
    <source>
        <dbReference type="EMBL" id="KAI0037410.1"/>
    </source>
</evidence>
<gene>
    <name evidence="1" type="ORF">FA95DRAFT_1614238</name>
</gene>
<accession>A0ACB8R0U8</accession>
<dbReference type="Proteomes" id="UP000814033">
    <property type="component" value="Unassembled WGS sequence"/>
</dbReference>
<reference evidence="1" key="1">
    <citation type="submission" date="2021-02" db="EMBL/GenBank/DDBJ databases">
        <authorList>
            <consortium name="DOE Joint Genome Institute"/>
            <person name="Ahrendt S."/>
            <person name="Looney B.P."/>
            <person name="Miyauchi S."/>
            <person name="Morin E."/>
            <person name="Drula E."/>
            <person name="Courty P.E."/>
            <person name="Chicoki N."/>
            <person name="Fauchery L."/>
            <person name="Kohler A."/>
            <person name="Kuo A."/>
            <person name="Labutti K."/>
            <person name="Pangilinan J."/>
            <person name="Lipzen A."/>
            <person name="Riley R."/>
            <person name="Andreopoulos W."/>
            <person name="He G."/>
            <person name="Johnson J."/>
            <person name="Barry K.W."/>
            <person name="Grigoriev I.V."/>
            <person name="Nagy L."/>
            <person name="Hibbett D."/>
            <person name="Henrissat B."/>
            <person name="Matheny P.B."/>
            <person name="Labbe J."/>
            <person name="Martin F."/>
        </authorList>
    </citation>
    <scope>NUCLEOTIDE SEQUENCE</scope>
    <source>
        <strain evidence="1">FP105234-sp</strain>
    </source>
</reference>
<dbReference type="EMBL" id="MU276983">
    <property type="protein sequence ID" value="KAI0037410.1"/>
    <property type="molecule type" value="Genomic_DNA"/>
</dbReference>
<keyword evidence="2" id="KW-1185">Reference proteome</keyword>
<sequence length="152" mass="16266">MFVPDTPGDALRGKPSPLFQQRMQNAAAKKGDAAPAININLPPEAFTFARQLHAPPGEVQPTLPSAATTTDQSIMLLPRGVAPGQQMSIEDFCSVFDLSDTVCKLLVENEFSGSHTFRHITIADLKDMGFKLGAIAAFKDAVLTWAGAVNKV</sequence>
<evidence type="ECO:0000313" key="2">
    <source>
        <dbReference type="Proteomes" id="UP000814033"/>
    </source>
</evidence>